<comment type="caution">
    <text evidence="2">The sequence shown here is derived from an EMBL/GenBank/DDBJ whole genome shotgun (WGS) entry which is preliminary data.</text>
</comment>
<keyword evidence="3" id="KW-1185">Reference proteome</keyword>
<evidence type="ECO:0000256" key="1">
    <source>
        <dbReference type="SAM" id="Phobius"/>
    </source>
</evidence>
<proteinExistence type="predicted"/>
<dbReference type="EMBL" id="CAJVCH010190915">
    <property type="protein sequence ID" value="CAG7730226.1"/>
    <property type="molecule type" value="Genomic_DNA"/>
</dbReference>
<accession>A0A8J2KRX0</accession>
<organism evidence="2 3">
    <name type="scientific">Allacma fusca</name>
    <dbReference type="NCBI Taxonomy" id="39272"/>
    <lineage>
        <taxon>Eukaryota</taxon>
        <taxon>Metazoa</taxon>
        <taxon>Ecdysozoa</taxon>
        <taxon>Arthropoda</taxon>
        <taxon>Hexapoda</taxon>
        <taxon>Collembola</taxon>
        <taxon>Symphypleona</taxon>
        <taxon>Sminthuridae</taxon>
        <taxon>Allacma</taxon>
    </lineage>
</organism>
<name>A0A8J2KRX0_9HEXA</name>
<evidence type="ECO:0000313" key="2">
    <source>
        <dbReference type="EMBL" id="CAG7730226.1"/>
    </source>
</evidence>
<protein>
    <submittedName>
        <fullName evidence="2">Uncharacterized protein</fullName>
    </submittedName>
</protein>
<dbReference type="Proteomes" id="UP000708208">
    <property type="component" value="Unassembled WGS sequence"/>
</dbReference>
<reference evidence="2" key="1">
    <citation type="submission" date="2021-06" db="EMBL/GenBank/DDBJ databases">
        <authorList>
            <person name="Hodson N. C."/>
            <person name="Mongue J. A."/>
            <person name="Jaron S. K."/>
        </authorList>
    </citation>
    <scope>NUCLEOTIDE SEQUENCE</scope>
</reference>
<feature type="transmembrane region" description="Helical" evidence="1">
    <location>
        <begin position="146"/>
        <end position="165"/>
    </location>
</feature>
<keyword evidence="1" id="KW-1133">Transmembrane helix</keyword>
<dbReference type="AlphaFoldDB" id="A0A8J2KRX0"/>
<gene>
    <name evidence="2" type="ORF">AFUS01_LOCUS18887</name>
</gene>
<keyword evidence="1" id="KW-0812">Transmembrane</keyword>
<evidence type="ECO:0000313" key="3">
    <source>
        <dbReference type="Proteomes" id="UP000708208"/>
    </source>
</evidence>
<feature type="non-terminal residue" evidence="2">
    <location>
        <position position="1"/>
    </location>
</feature>
<sequence>MNKKARIWSLNKKAKIRSLNKKAKIRSLNKKAKIWSLNKKAKIWSLNKNSKIESLGILDPAYPSVHNSRLFLDTSRISRKDDKPTNNGSIYFSSPVNLPPNLNATSNTSPLNDITNPTSNNNVTGSSLNATHSSTALYRHGVLRSLSLLSVLSLLLALNSLIFLLKNVWPSGGIHVN</sequence>
<keyword evidence="1" id="KW-0472">Membrane</keyword>